<keyword evidence="2" id="KW-1185">Reference proteome</keyword>
<gene>
    <name evidence="1" type="ORF">IXB50_12485</name>
</gene>
<name>A0A947GJ47_9CYAN</name>
<comment type="caution">
    <text evidence="1">The sequence shown here is derived from an EMBL/GenBank/DDBJ whole genome shotgun (WGS) entry which is preliminary data.</text>
</comment>
<dbReference type="InterPro" id="IPR014951">
    <property type="entry name" value="DUF1822"/>
</dbReference>
<dbReference type="EMBL" id="JADOES010000022">
    <property type="protein sequence ID" value="MBT9316239.1"/>
    <property type="molecule type" value="Genomic_DNA"/>
</dbReference>
<dbReference type="AlphaFoldDB" id="A0A947GJ47"/>
<organism evidence="1 2">
    <name type="scientific">Leptothoe spongobia TAU-MAC 1115</name>
    <dbReference type="NCBI Taxonomy" id="1967444"/>
    <lineage>
        <taxon>Bacteria</taxon>
        <taxon>Bacillati</taxon>
        <taxon>Cyanobacteriota</taxon>
        <taxon>Cyanophyceae</taxon>
        <taxon>Nodosilineales</taxon>
        <taxon>Cymatolegaceae</taxon>
        <taxon>Leptothoe</taxon>
        <taxon>Leptothoe spongobia</taxon>
    </lineage>
</organism>
<evidence type="ECO:0000313" key="1">
    <source>
        <dbReference type="EMBL" id="MBT9316239.1"/>
    </source>
</evidence>
<protein>
    <submittedName>
        <fullName evidence="1">DUF1822 family protein</fullName>
    </submittedName>
</protein>
<sequence length="339" mass="37682">MSNPLGKGKFSGLQLPIPEMARCIARQFAEVQPTSEKIKQVQLNTLAVWVTHDYCQMMGIPTDLEQSYSWNPVMRIMANVADLSLPGIGKLECRPVSMTAQTCFVPPEVWNLRVGYVVVEIDEQLQTAQLLGFTSVATQEEIPLSELNTLESLLEHLHHLKQSKAVKSSDMPEADVSDVAGTIVNLSRWFEQTFDIGWQSVGTLLNSDRLSLAYGFRQSDVDTFADVTSTETEGDVRRAKLIDLVVQLGSQKIVLVVELKAETSGKTCISLQVYPAGENPYLPSDLELAVLEPSGIVFMDAQSRQTDECVQLKFNGTSGEHFKVRIRLDEAHYAEEFVV</sequence>
<reference evidence="1" key="2">
    <citation type="journal article" date="2021" name="Mar. Drugs">
        <title>Genome Reduction and Secondary Metabolism of the Marine Sponge-Associated Cyanobacterium Leptothoe.</title>
        <authorList>
            <person name="Konstantinou D."/>
            <person name="Popin R.V."/>
            <person name="Fewer D.P."/>
            <person name="Sivonen K."/>
            <person name="Gkelis S."/>
        </authorList>
    </citation>
    <scope>NUCLEOTIDE SEQUENCE</scope>
    <source>
        <strain evidence="1">TAU-MAC 1115</strain>
    </source>
</reference>
<dbReference type="RefSeq" id="WP_215609305.1">
    <property type="nucleotide sequence ID" value="NZ_JADOES010000022.1"/>
</dbReference>
<evidence type="ECO:0000313" key="2">
    <source>
        <dbReference type="Proteomes" id="UP000717364"/>
    </source>
</evidence>
<dbReference type="Proteomes" id="UP000717364">
    <property type="component" value="Unassembled WGS sequence"/>
</dbReference>
<proteinExistence type="predicted"/>
<accession>A0A947GJ47</accession>
<dbReference type="Pfam" id="PF08852">
    <property type="entry name" value="DUF1822"/>
    <property type="match status" value="1"/>
</dbReference>
<reference evidence="1" key="1">
    <citation type="submission" date="2020-11" db="EMBL/GenBank/DDBJ databases">
        <authorList>
            <person name="Konstantinou D."/>
            <person name="Gkelis S."/>
            <person name="Popin R."/>
            <person name="Fewer D."/>
            <person name="Sivonen K."/>
        </authorList>
    </citation>
    <scope>NUCLEOTIDE SEQUENCE</scope>
    <source>
        <strain evidence="1">TAU-MAC 1115</strain>
    </source>
</reference>